<dbReference type="Proteomes" id="UP001569154">
    <property type="component" value="Unassembled WGS sequence"/>
</dbReference>
<evidence type="ECO:0000313" key="3">
    <source>
        <dbReference type="Proteomes" id="UP001569154"/>
    </source>
</evidence>
<feature type="transmembrane region" description="Helical" evidence="1">
    <location>
        <begin position="65"/>
        <end position="86"/>
    </location>
</feature>
<comment type="caution">
    <text evidence="2">The sequence shown here is derived from an EMBL/GenBank/DDBJ whole genome shotgun (WGS) entry which is preliminary data.</text>
</comment>
<keyword evidence="1" id="KW-1133">Transmembrane helix</keyword>
<keyword evidence="1" id="KW-0812">Transmembrane</keyword>
<reference evidence="2 3" key="1">
    <citation type="submission" date="2024-06" db="EMBL/GenBank/DDBJ databases">
        <authorList>
            <person name="Steensen K."/>
            <person name="Seneca J."/>
            <person name="Bartlau N."/>
            <person name="Yu A.X."/>
            <person name="Polz M.F."/>
        </authorList>
    </citation>
    <scope>NUCLEOTIDE SEQUENCE [LARGE SCALE GENOMIC DNA]</scope>
    <source>
        <strain evidence="2 3">1F260</strain>
    </source>
</reference>
<keyword evidence="1" id="KW-0472">Membrane</keyword>
<name>A0ABV4L4F2_9GAMM</name>
<gene>
    <name evidence="2" type="ORF">ACED35_10760</name>
</gene>
<accession>A0ABV4L4F2</accession>
<sequence length="87" mass="9593">MAVEQSFVETLNAVWATPYGVAAQYIFIGGVVLQLGVMVSRYKMSVVDALLAVMGFKRVQHREKWFNILHICVIAIPLGLLALALAM</sequence>
<dbReference type="RefSeq" id="WP_017012737.1">
    <property type="nucleotide sequence ID" value="NZ_AJYG02000064.1"/>
</dbReference>
<evidence type="ECO:0000256" key="1">
    <source>
        <dbReference type="SAM" id="Phobius"/>
    </source>
</evidence>
<organism evidence="2 3">
    <name type="scientific">Enterovibrio norvegicus</name>
    <dbReference type="NCBI Taxonomy" id="188144"/>
    <lineage>
        <taxon>Bacteria</taxon>
        <taxon>Pseudomonadati</taxon>
        <taxon>Pseudomonadota</taxon>
        <taxon>Gammaproteobacteria</taxon>
        <taxon>Vibrionales</taxon>
        <taxon>Vibrionaceae</taxon>
        <taxon>Enterovibrio</taxon>
    </lineage>
</organism>
<dbReference type="EMBL" id="JBGONM010000022">
    <property type="protein sequence ID" value="MEZ8081597.1"/>
    <property type="molecule type" value="Genomic_DNA"/>
</dbReference>
<keyword evidence="3" id="KW-1185">Reference proteome</keyword>
<feature type="transmembrane region" description="Helical" evidence="1">
    <location>
        <begin position="22"/>
        <end position="44"/>
    </location>
</feature>
<evidence type="ECO:0000313" key="2">
    <source>
        <dbReference type="EMBL" id="MEZ8081597.1"/>
    </source>
</evidence>
<proteinExistence type="predicted"/>
<protein>
    <submittedName>
        <fullName evidence="2">Uncharacterized protein</fullName>
    </submittedName>
</protein>